<dbReference type="Pfam" id="PF13193">
    <property type="entry name" value="AMP-binding_C"/>
    <property type="match status" value="1"/>
</dbReference>
<feature type="domain" description="AMP-binding enzyme C-terminal" evidence="2">
    <location>
        <begin position="434"/>
        <end position="509"/>
    </location>
</feature>
<comment type="caution">
    <text evidence="3">The sequence shown here is derived from an EMBL/GenBank/DDBJ whole genome shotgun (WGS) entry which is preliminary data.</text>
</comment>
<dbReference type="Gene3D" id="3.40.50.12780">
    <property type="entry name" value="N-terminal domain of ligase-like"/>
    <property type="match status" value="1"/>
</dbReference>
<protein>
    <submittedName>
        <fullName evidence="3">Crotonobetaine/carnitine-CoA ligase</fullName>
    </submittedName>
</protein>
<dbReference type="RefSeq" id="WP_130356375.1">
    <property type="nucleotide sequence ID" value="NZ_SGXC01000001.1"/>
</dbReference>
<dbReference type="PROSITE" id="PS00455">
    <property type="entry name" value="AMP_BINDING"/>
    <property type="match status" value="1"/>
</dbReference>
<dbReference type="InterPro" id="IPR042099">
    <property type="entry name" value="ANL_N_sf"/>
</dbReference>
<dbReference type="SUPFAM" id="SSF56801">
    <property type="entry name" value="Acetyl-CoA synthetase-like"/>
    <property type="match status" value="1"/>
</dbReference>
<dbReference type="Gene3D" id="3.30.300.30">
    <property type="match status" value="1"/>
</dbReference>
<evidence type="ECO:0000259" key="1">
    <source>
        <dbReference type="Pfam" id="PF00501"/>
    </source>
</evidence>
<accession>A0A4Q7NKQ7</accession>
<feature type="domain" description="AMP-dependent synthetase/ligase" evidence="1">
    <location>
        <begin position="31"/>
        <end position="384"/>
    </location>
</feature>
<sequence length="530" mass="57974">MQSPLEVLNRYRPHDGTLHDAFLSRCVDRAAEPFLIQDGECWTWAEFGRRYEHLARVLAARGTGPGSRVAVAGRNDKAHVLALFALARLGATMVPVNPDFGPREMDYALRHAQVQGILAETRLLDLVRPIAAALPAPAWLMTTDGPQDDAGSLAAALAQPVDEAPLPVPAPSDTCVIIYTSGTTGFPKGVMHSQYNLVTAGEANVARVHLQPDDRLMIILPFFHMNALFYSVGGVLASGAAMILVPRFSASTFWQVAADNGATVVNIIEAIGTILASRDRREYRPDHRLRVVYGVRRKSAPAFRDEFGVPHLFSGFGMTEIPGVTCNPYDGPDKPGSMGVVAAHPDPARPWARCRVVDDAGRDVGVDEVGELWVATPIVMQGYFRDPEQTRQAFDGEWLKTGDLVRRDADGFFFHVSRKKDIIRRRGENIAAAELEMVINEHPAVFEAAALAVPSELGEDEILVVVAPRPGVSLAEAEVAQWCRDRLAAIKVPRYVALLPELPHTPTHKIAKNLLREDPAVKERTVDLQA</sequence>
<organism evidence="3 4">
    <name type="scientific">Pigmentiphaga kullae</name>
    <dbReference type="NCBI Taxonomy" id="151784"/>
    <lineage>
        <taxon>Bacteria</taxon>
        <taxon>Pseudomonadati</taxon>
        <taxon>Pseudomonadota</taxon>
        <taxon>Betaproteobacteria</taxon>
        <taxon>Burkholderiales</taxon>
        <taxon>Alcaligenaceae</taxon>
        <taxon>Pigmentiphaga</taxon>
    </lineage>
</organism>
<dbReference type="AlphaFoldDB" id="A0A4Q7NKQ7"/>
<dbReference type="InterPro" id="IPR025110">
    <property type="entry name" value="AMP-bd_C"/>
</dbReference>
<proteinExistence type="predicted"/>
<dbReference type="InterPro" id="IPR050237">
    <property type="entry name" value="ATP-dep_AMP-bd_enzyme"/>
</dbReference>
<dbReference type="Pfam" id="PF00501">
    <property type="entry name" value="AMP-binding"/>
    <property type="match status" value="1"/>
</dbReference>
<dbReference type="InterPro" id="IPR045851">
    <property type="entry name" value="AMP-bd_C_sf"/>
</dbReference>
<dbReference type="PANTHER" id="PTHR43767">
    <property type="entry name" value="LONG-CHAIN-FATTY-ACID--COA LIGASE"/>
    <property type="match status" value="1"/>
</dbReference>
<reference evidence="3 4" key="1">
    <citation type="submission" date="2019-02" db="EMBL/GenBank/DDBJ databases">
        <title>Genomic Encyclopedia of Type Strains, Phase IV (KMG-IV): sequencing the most valuable type-strain genomes for metagenomic binning, comparative biology and taxonomic classification.</title>
        <authorList>
            <person name="Goeker M."/>
        </authorList>
    </citation>
    <scope>NUCLEOTIDE SEQUENCE [LARGE SCALE GENOMIC DNA]</scope>
    <source>
        <strain evidence="3 4">K24</strain>
    </source>
</reference>
<dbReference type="PANTHER" id="PTHR43767:SF1">
    <property type="entry name" value="NONRIBOSOMAL PEPTIDE SYNTHASE PES1 (EUROFUNG)-RELATED"/>
    <property type="match status" value="1"/>
</dbReference>
<evidence type="ECO:0000313" key="3">
    <source>
        <dbReference type="EMBL" id="RZS85110.1"/>
    </source>
</evidence>
<dbReference type="OrthoDB" id="9766486at2"/>
<dbReference type="InterPro" id="IPR020845">
    <property type="entry name" value="AMP-binding_CS"/>
</dbReference>
<dbReference type="Proteomes" id="UP000292445">
    <property type="component" value="Unassembled WGS sequence"/>
</dbReference>
<gene>
    <name evidence="3" type="ORF">EV675_1133</name>
</gene>
<keyword evidence="3" id="KW-0436">Ligase</keyword>
<evidence type="ECO:0000313" key="4">
    <source>
        <dbReference type="Proteomes" id="UP000292445"/>
    </source>
</evidence>
<dbReference type="EMBL" id="SGXC01000001">
    <property type="protein sequence ID" value="RZS85110.1"/>
    <property type="molecule type" value="Genomic_DNA"/>
</dbReference>
<keyword evidence="4" id="KW-1185">Reference proteome</keyword>
<name>A0A4Q7NKQ7_9BURK</name>
<dbReference type="GO" id="GO:0016878">
    <property type="term" value="F:acid-thiol ligase activity"/>
    <property type="evidence" value="ECO:0007669"/>
    <property type="project" value="UniProtKB-ARBA"/>
</dbReference>
<evidence type="ECO:0000259" key="2">
    <source>
        <dbReference type="Pfam" id="PF13193"/>
    </source>
</evidence>
<dbReference type="InterPro" id="IPR000873">
    <property type="entry name" value="AMP-dep_synth/lig_dom"/>
</dbReference>